<feature type="transmembrane region" description="Helical" evidence="1">
    <location>
        <begin position="49"/>
        <end position="69"/>
    </location>
</feature>
<dbReference type="EMBL" id="CP046600">
    <property type="protein sequence ID" value="QUR68176.1"/>
    <property type="molecule type" value="Genomic_DNA"/>
</dbReference>
<evidence type="ECO:0000256" key="1">
    <source>
        <dbReference type="SAM" id="Phobius"/>
    </source>
</evidence>
<keyword evidence="1" id="KW-0812">Transmembrane</keyword>
<evidence type="ECO:0000313" key="2">
    <source>
        <dbReference type="EMBL" id="QUR68176.1"/>
    </source>
</evidence>
<keyword evidence="1" id="KW-0472">Membrane</keyword>
<keyword evidence="1" id="KW-1133">Transmembrane helix</keyword>
<protein>
    <submittedName>
        <fullName evidence="2">Uncharacterized protein</fullName>
    </submittedName>
</protein>
<accession>A0A975JYR3</accession>
<evidence type="ECO:0000313" key="3">
    <source>
        <dbReference type="Proteomes" id="UP000682202"/>
    </source>
</evidence>
<feature type="transmembrane region" description="Helical" evidence="1">
    <location>
        <begin position="81"/>
        <end position="98"/>
    </location>
</feature>
<proteinExistence type="predicted"/>
<sequence length="192" mass="19789">MKLRVSVATLVFALGAGAGLIGDRCHVITGTTEYLSASHRVPFLWSSPIWFPILVAIATVMLAELRLHLPAVRSTVSVRHGLAGVAAVLGIYATTALLHASPATPITVLISALAAITWCVLGDRFAAVCGALAAVVGVVVEIGLVAADVFRYTEGSDGLFGVAPWLPALYFAFGVVAALVGEIEAEAATPGR</sequence>
<feature type="transmembrane region" description="Helical" evidence="1">
    <location>
        <begin position="104"/>
        <end position="121"/>
    </location>
</feature>
<gene>
    <name evidence="2" type="ORF">F6B93_14770</name>
</gene>
<name>A0A975JYR3_9MYCO</name>
<dbReference type="RefSeq" id="WP_211695751.1">
    <property type="nucleotide sequence ID" value="NZ_CP046600.1"/>
</dbReference>
<organism evidence="2 3">
    <name type="scientific">Mycobacterium spongiae</name>
    <dbReference type="NCBI Taxonomy" id="886343"/>
    <lineage>
        <taxon>Bacteria</taxon>
        <taxon>Bacillati</taxon>
        <taxon>Actinomycetota</taxon>
        <taxon>Actinomycetes</taxon>
        <taxon>Mycobacteriales</taxon>
        <taxon>Mycobacteriaceae</taxon>
        <taxon>Mycobacterium</taxon>
    </lineage>
</organism>
<keyword evidence="3" id="KW-1185">Reference proteome</keyword>
<feature type="transmembrane region" description="Helical" evidence="1">
    <location>
        <begin position="128"/>
        <end position="150"/>
    </location>
</feature>
<feature type="transmembrane region" description="Helical" evidence="1">
    <location>
        <begin position="162"/>
        <end position="183"/>
    </location>
</feature>
<dbReference type="Proteomes" id="UP000682202">
    <property type="component" value="Chromosome"/>
</dbReference>
<reference evidence="2" key="1">
    <citation type="submission" date="2019-12" db="EMBL/GenBank/DDBJ databases">
        <title>Mycobacterium spongiae sp. nov.</title>
        <authorList>
            <person name="Stinear T."/>
        </authorList>
    </citation>
    <scope>NUCLEOTIDE SEQUENCE</scope>
    <source>
        <strain evidence="2">FSD4b-SM</strain>
    </source>
</reference>
<dbReference type="KEGG" id="mspg:F6B93_14770"/>
<dbReference type="AlphaFoldDB" id="A0A975JYR3"/>